<gene>
    <name evidence="1" type="ORF">ACFSRZ_05585</name>
</gene>
<protein>
    <recommendedName>
        <fullName evidence="3">Lipoprotein</fullName>
    </recommendedName>
</protein>
<dbReference type="RefSeq" id="WP_379665543.1">
    <property type="nucleotide sequence ID" value="NZ_JBHULH010000003.1"/>
</dbReference>
<organism evidence="1 2">
    <name type="scientific">Pseudotenacibaculum haliotis</name>
    <dbReference type="NCBI Taxonomy" id="1862138"/>
    <lineage>
        <taxon>Bacteria</taxon>
        <taxon>Pseudomonadati</taxon>
        <taxon>Bacteroidota</taxon>
        <taxon>Flavobacteriia</taxon>
        <taxon>Flavobacteriales</taxon>
        <taxon>Flavobacteriaceae</taxon>
        <taxon>Pseudotenacibaculum</taxon>
    </lineage>
</organism>
<dbReference type="EMBL" id="JBHULH010000003">
    <property type="protein sequence ID" value="MFD2566832.1"/>
    <property type="molecule type" value="Genomic_DNA"/>
</dbReference>
<sequence length="156" mass="17948">MKYLFRLCIVILFASCSSNNFKIEKEQPIQLKEAYFEQWTSGVKGGGSGLNIFLISEGKTENKEVQIEGIYFKNSYTTLKFYQPNKYQGHIKTKGNDTKLVLGEDGKNVNTEAKQKEGKIPFELKDNEAVVSFLKEGKKKYFKITMVKKEMQHLPM</sequence>
<evidence type="ECO:0008006" key="3">
    <source>
        <dbReference type="Google" id="ProtNLM"/>
    </source>
</evidence>
<comment type="caution">
    <text evidence="1">The sequence shown here is derived from an EMBL/GenBank/DDBJ whole genome shotgun (WGS) entry which is preliminary data.</text>
</comment>
<name>A0ABW5LPW6_9FLAO</name>
<evidence type="ECO:0000313" key="1">
    <source>
        <dbReference type="EMBL" id="MFD2566832.1"/>
    </source>
</evidence>
<proteinExistence type="predicted"/>
<keyword evidence="2" id="KW-1185">Reference proteome</keyword>
<dbReference type="Proteomes" id="UP001597508">
    <property type="component" value="Unassembled WGS sequence"/>
</dbReference>
<evidence type="ECO:0000313" key="2">
    <source>
        <dbReference type="Proteomes" id="UP001597508"/>
    </source>
</evidence>
<accession>A0ABW5LPW6</accession>
<reference evidence="2" key="1">
    <citation type="journal article" date="2019" name="Int. J. Syst. Evol. Microbiol.">
        <title>The Global Catalogue of Microorganisms (GCM) 10K type strain sequencing project: providing services to taxonomists for standard genome sequencing and annotation.</title>
        <authorList>
            <consortium name="The Broad Institute Genomics Platform"/>
            <consortium name="The Broad Institute Genome Sequencing Center for Infectious Disease"/>
            <person name="Wu L."/>
            <person name="Ma J."/>
        </authorList>
    </citation>
    <scope>NUCLEOTIDE SEQUENCE [LARGE SCALE GENOMIC DNA]</scope>
    <source>
        <strain evidence="2">KCTC 52127</strain>
    </source>
</reference>